<gene>
    <name evidence="1" type="ORF">GA0061070_10382</name>
</gene>
<organism evidence="1 2">
    <name type="scientific">Kosakonia oryziphila</name>
    <dbReference type="NCBI Taxonomy" id="1005667"/>
    <lineage>
        <taxon>Bacteria</taxon>
        <taxon>Pseudomonadati</taxon>
        <taxon>Pseudomonadota</taxon>
        <taxon>Gammaproteobacteria</taxon>
        <taxon>Enterobacterales</taxon>
        <taxon>Enterobacteriaceae</taxon>
        <taxon>Kosakonia</taxon>
    </lineage>
</organism>
<name>A0A1C4FKT2_9ENTR</name>
<proteinExistence type="predicted"/>
<accession>A0A1C4FKT2</accession>
<dbReference type="Proteomes" id="UP000198515">
    <property type="component" value="Unassembled WGS sequence"/>
</dbReference>
<sequence>MAPFFMRAGYALQPGGKPPVQPDGGEGLVKRKGVVVRRGLKEAWSKTMT</sequence>
<evidence type="ECO:0000313" key="1">
    <source>
        <dbReference type="EMBL" id="SCC56253.1"/>
    </source>
</evidence>
<protein>
    <submittedName>
        <fullName evidence="1">Uncharacterized protein</fullName>
    </submittedName>
</protein>
<dbReference type="AlphaFoldDB" id="A0A1C4FKT2"/>
<keyword evidence="2" id="KW-1185">Reference proteome</keyword>
<evidence type="ECO:0000313" key="2">
    <source>
        <dbReference type="Proteomes" id="UP000198515"/>
    </source>
</evidence>
<reference evidence="2" key="1">
    <citation type="submission" date="2016-08" db="EMBL/GenBank/DDBJ databases">
        <authorList>
            <person name="Varghese N."/>
            <person name="Submissions Spin"/>
        </authorList>
    </citation>
    <scope>NUCLEOTIDE SEQUENCE [LARGE SCALE GENOMIC DNA]</scope>
    <source>
        <strain evidence="2">REICA_142</strain>
    </source>
</reference>
<dbReference type="EMBL" id="FMBC01000038">
    <property type="protein sequence ID" value="SCC56253.1"/>
    <property type="molecule type" value="Genomic_DNA"/>
</dbReference>